<reference evidence="2" key="1">
    <citation type="submission" date="2018-12" db="EMBL/GenBank/DDBJ databases">
        <title>Tengunoibacter tsumagoiensis gen. nov., sp. nov., Dictyobacter kobayashii sp. nov., D. alpinus sp. nov., and D. joshuensis sp. nov. and description of Dictyobacteraceae fam. nov. within the order Ktedonobacterales isolated from Tengu-no-mugimeshi.</title>
        <authorList>
            <person name="Wang C.M."/>
            <person name="Zheng Y."/>
            <person name="Sakai Y."/>
            <person name="Toyoda A."/>
            <person name="Minakuchi Y."/>
            <person name="Abe K."/>
            <person name="Yokota A."/>
            <person name="Yabe S."/>
        </authorList>
    </citation>
    <scope>NUCLEOTIDE SEQUENCE [LARGE SCALE GENOMIC DNA]</scope>
    <source>
        <strain evidence="2">Uno16</strain>
    </source>
</reference>
<name>A0A402B829_9CHLR</name>
<dbReference type="AlphaFoldDB" id="A0A402B829"/>
<keyword evidence="2" id="KW-1185">Reference proteome</keyword>
<protein>
    <submittedName>
        <fullName evidence="1">Uncharacterized protein</fullName>
    </submittedName>
</protein>
<proteinExistence type="predicted"/>
<sequence>MTPGKLNDEMKVYVTGLAANTEYDLFVTEVPNKPFGISWYQSDLDTDAHGNGSLVVRGIFDKETFSVSPGGPTTKFAPTHQFHLGLWFNDPTVPFKLGCEAGQTAPVVTPFNGEQHAGIQVLNTSNFVDNAGPLSKVQR</sequence>
<comment type="caution">
    <text evidence="1">The sequence shown here is derived from an EMBL/GenBank/DDBJ whole genome shotgun (WGS) entry which is preliminary data.</text>
</comment>
<dbReference type="EMBL" id="BIFT01000001">
    <property type="protein sequence ID" value="GCE27496.1"/>
    <property type="molecule type" value="Genomic_DNA"/>
</dbReference>
<accession>A0A402B829</accession>
<organism evidence="1 2">
    <name type="scientific">Dictyobacter alpinus</name>
    <dbReference type="NCBI Taxonomy" id="2014873"/>
    <lineage>
        <taxon>Bacteria</taxon>
        <taxon>Bacillati</taxon>
        <taxon>Chloroflexota</taxon>
        <taxon>Ktedonobacteria</taxon>
        <taxon>Ktedonobacterales</taxon>
        <taxon>Dictyobacteraceae</taxon>
        <taxon>Dictyobacter</taxon>
    </lineage>
</organism>
<evidence type="ECO:0000313" key="2">
    <source>
        <dbReference type="Proteomes" id="UP000287171"/>
    </source>
</evidence>
<gene>
    <name evidence="1" type="ORF">KDA_29800</name>
</gene>
<dbReference type="Proteomes" id="UP000287171">
    <property type="component" value="Unassembled WGS sequence"/>
</dbReference>
<evidence type="ECO:0000313" key="1">
    <source>
        <dbReference type="EMBL" id="GCE27496.1"/>
    </source>
</evidence>